<keyword evidence="3 7" id="KW-0812">Transmembrane</keyword>
<dbReference type="HOGENOM" id="CLU_030579_0_0_1"/>
<gene>
    <name evidence="9" type="ORF">H312_01002</name>
</gene>
<feature type="transmembrane region" description="Helical" evidence="7">
    <location>
        <begin position="290"/>
        <end position="310"/>
    </location>
</feature>
<feature type="transmembrane region" description="Helical" evidence="7">
    <location>
        <begin position="494"/>
        <end position="510"/>
    </location>
</feature>
<dbReference type="InterPro" id="IPR023408">
    <property type="entry name" value="MscS_beta-dom_sf"/>
</dbReference>
<name>A0A059F3K9_9MICR</name>
<feature type="transmembrane region" description="Helical" evidence="7">
    <location>
        <begin position="265"/>
        <end position="284"/>
    </location>
</feature>
<accession>A0A059F3K9</accession>
<dbReference type="InterPro" id="IPR010920">
    <property type="entry name" value="LSM_dom_sf"/>
</dbReference>
<sequence>MEPNQEEPKEKQSKGKETETKDENKNNEENKIKVPKTEEEKRALEFLEKKEREKKEEEERMRKEEETKKKMEEKAKEIKQEQKEGDGKKEDVPDGGSAAKEFLKDVVENEVERVELIEDTTDKRDFTKPLEPEKFEYSFGELDKFLHYEYRDVRPIYRYSVEMVLVTFFLMVLPIILVLIVENPGFKEIFSVFLNIKNPRVKTFFKFCCFIAMTYDIFILSKIFMDNLLYVFVWLLTLLDVRIEGAIATALQIICSSTDNLKNTIATLFVFFVASELLGGYTPFKTEMDINHLILTIMLWYVCFSFMLFLENLIMNIFFGEIGRGSFAGRIYDANSKTFVFKKLLAISMKKLEGKKAMDKVINEMINDYESSIFLKHASLNLVSKEAAVEIAESIFGYLGIKQLEYKKIKKFFPDIYEDVYRYLSQGRTQKKEPVSFDTFKEQCINLYQERVDIALSLSDRDKILSRLNVVLLFGVYFLGLVLFLMLLNVDYKVYLASLGPFLFAFGWIFQDSIKELYRCFVFLLISHPFDNGDRIVINNEELKVANIDLFYTSFYNNNGRVVYMPNLFLATQKIFNLRRSLHESETVELLIASSTSFDNILKFKDNLSEKLKKIAREFTGQVLIIKSELAGDSIKLSVNIQYNTNLQDFLPNFARHELLIKTLKESLGSCSIGHKDTFVFIT</sequence>
<dbReference type="InterPro" id="IPR016688">
    <property type="entry name" value="MscS-like_plants/fungi"/>
</dbReference>
<dbReference type="Pfam" id="PF00924">
    <property type="entry name" value="MS_channel_2nd"/>
    <property type="match status" value="1"/>
</dbReference>
<evidence type="ECO:0000256" key="5">
    <source>
        <dbReference type="ARBA" id="ARBA00023136"/>
    </source>
</evidence>
<evidence type="ECO:0000313" key="10">
    <source>
        <dbReference type="Proteomes" id="UP000030655"/>
    </source>
</evidence>
<dbReference type="PANTHER" id="PTHR31618:SF1">
    <property type="entry name" value="EF-HAND DOMAIN-CONTAINING PROTEIN"/>
    <property type="match status" value="1"/>
</dbReference>
<evidence type="ECO:0000313" key="9">
    <source>
        <dbReference type="EMBL" id="KCZ81549.1"/>
    </source>
</evidence>
<dbReference type="SUPFAM" id="SSF50182">
    <property type="entry name" value="Sm-like ribonucleoproteins"/>
    <property type="match status" value="1"/>
</dbReference>
<feature type="transmembrane region" description="Helical" evidence="7">
    <location>
        <begin position="468"/>
        <end position="488"/>
    </location>
</feature>
<feature type="transmembrane region" description="Helical" evidence="7">
    <location>
        <begin position="163"/>
        <end position="182"/>
    </location>
</feature>
<evidence type="ECO:0000256" key="4">
    <source>
        <dbReference type="ARBA" id="ARBA00022989"/>
    </source>
</evidence>
<reference evidence="9 10" key="2">
    <citation type="submission" date="2014-03" db="EMBL/GenBank/DDBJ databases">
        <title>The Genome Sequence of Anncaliia algerae insect isolate PRA339.</title>
        <authorList>
            <consortium name="The Broad Institute Genome Sequencing Platform"/>
            <consortium name="The Broad Institute Genome Sequencing Center for Infectious Disease"/>
            <person name="Cuomo C."/>
            <person name="Becnel J."/>
            <person name="Sanscrainte N."/>
            <person name="Walker B."/>
            <person name="Young S.K."/>
            <person name="Zeng Q."/>
            <person name="Gargeya S."/>
            <person name="Fitzgerald M."/>
            <person name="Haas B."/>
            <person name="Abouelleil A."/>
            <person name="Alvarado L."/>
            <person name="Arachchi H.M."/>
            <person name="Berlin A.M."/>
            <person name="Chapman S.B."/>
            <person name="Dewar J."/>
            <person name="Goldberg J."/>
            <person name="Griggs A."/>
            <person name="Gujja S."/>
            <person name="Hansen M."/>
            <person name="Howarth C."/>
            <person name="Imamovic A."/>
            <person name="Larimer J."/>
            <person name="McCowan C."/>
            <person name="Murphy C."/>
            <person name="Neiman D."/>
            <person name="Pearson M."/>
            <person name="Priest M."/>
            <person name="Roberts A."/>
            <person name="Saif S."/>
            <person name="Shea T."/>
            <person name="Sisk P."/>
            <person name="Sykes S."/>
            <person name="Wortman J."/>
            <person name="Nusbaum C."/>
            <person name="Birren B."/>
        </authorList>
    </citation>
    <scope>NUCLEOTIDE SEQUENCE [LARGE SCALE GENOMIC DNA]</scope>
    <source>
        <strain evidence="9 10">PRA339</strain>
    </source>
</reference>
<evidence type="ECO:0000256" key="3">
    <source>
        <dbReference type="ARBA" id="ARBA00022692"/>
    </source>
</evidence>
<dbReference type="GO" id="GO:0008381">
    <property type="term" value="F:mechanosensitive monoatomic ion channel activity"/>
    <property type="evidence" value="ECO:0007669"/>
    <property type="project" value="TreeGrafter"/>
</dbReference>
<reference evidence="10" key="1">
    <citation type="submission" date="2013-02" db="EMBL/GenBank/DDBJ databases">
        <authorList>
            <consortium name="The Broad Institute Genome Sequencing Platform"/>
            <person name="Cuomo C."/>
            <person name="Becnel J."/>
            <person name="Sanscrainte N."/>
            <person name="Walker B."/>
            <person name="Young S.K."/>
            <person name="Zeng Q."/>
            <person name="Gargeya S."/>
            <person name="Fitzgerald M."/>
            <person name="Haas B."/>
            <person name="Abouelleil A."/>
            <person name="Alvarado L."/>
            <person name="Arachchi H.M."/>
            <person name="Berlin A.M."/>
            <person name="Chapman S.B."/>
            <person name="Dewar J."/>
            <person name="Goldberg J."/>
            <person name="Griggs A."/>
            <person name="Gujja S."/>
            <person name="Hansen M."/>
            <person name="Howarth C."/>
            <person name="Imamovic A."/>
            <person name="Larimer J."/>
            <person name="McCowan C."/>
            <person name="Murphy C."/>
            <person name="Neiman D."/>
            <person name="Pearson M."/>
            <person name="Priest M."/>
            <person name="Roberts A."/>
            <person name="Saif S."/>
            <person name="Shea T."/>
            <person name="Sisk P."/>
            <person name="Sykes S."/>
            <person name="Wortman J."/>
            <person name="Nusbaum C."/>
            <person name="Birren B."/>
        </authorList>
    </citation>
    <scope>NUCLEOTIDE SEQUENCE [LARGE SCALE GENOMIC DNA]</scope>
    <source>
        <strain evidence="10">PRA339</strain>
    </source>
</reference>
<evidence type="ECO:0000259" key="8">
    <source>
        <dbReference type="Pfam" id="PF00924"/>
    </source>
</evidence>
<evidence type="ECO:0000256" key="2">
    <source>
        <dbReference type="ARBA" id="ARBA00008017"/>
    </source>
</evidence>
<dbReference type="AlphaFoldDB" id="A0A059F3K9"/>
<feature type="region of interest" description="Disordered" evidence="6">
    <location>
        <begin position="1"/>
        <end position="96"/>
    </location>
</feature>
<dbReference type="GO" id="GO:0006820">
    <property type="term" value="P:monoatomic anion transport"/>
    <property type="evidence" value="ECO:0007669"/>
    <property type="project" value="TreeGrafter"/>
</dbReference>
<proteinExistence type="inferred from homology"/>
<evidence type="ECO:0000256" key="6">
    <source>
        <dbReference type="SAM" id="MobiDB-lite"/>
    </source>
</evidence>
<evidence type="ECO:0000256" key="7">
    <source>
        <dbReference type="SAM" id="Phobius"/>
    </source>
</evidence>
<organism evidence="9 10">
    <name type="scientific">Anncaliia algerae PRA339</name>
    <dbReference type="NCBI Taxonomy" id="1288291"/>
    <lineage>
        <taxon>Eukaryota</taxon>
        <taxon>Fungi</taxon>
        <taxon>Fungi incertae sedis</taxon>
        <taxon>Microsporidia</taxon>
        <taxon>Tubulinosematoidea</taxon>
        <taxon>Tubulinosematidae</taxon>
        <taxon>Anncaliia</taxon>
    </lineage>
</organism>
<comment type="similarity">
    <text evidence="2">Belongs to the MscS (TC 1.A.23) family.</text>
</comment>
<keyword evidence="10" id="KW-1185">Reference proteome</keyword>
<feature type="compositionally biased region" description="Basic and acidic residues" evidence="6">
    <location>
        <begin position="1"/>
        <end position="92"/>
    </location>
</feature>
<dbReference type="VEuPathDB" id="MicrosporidiaDB:H312_01002"/>
<feature type="domain" description="Mechanosensitive ion channel MscS" evidence="8">
    <location>
        <begin position="522"/>
        <end position="580"/>
    </location>
</feature>
<dbReference type="Proteomes" id="UP000030655">
    <property type="component" value="Unassembled WGS sequence"/>
</dbReference>
<dbReference type="GO" id="GO:0005886">
    <property type="term" value="C:plasma membrane"/>
    <property type="evidence" value="ECO:0007669"/>
    <property type="project" value="TreeGrafter"/>
</dbReference>
<dbReference type="EMBL" id="KK365140">
    <property type="protein sequence ID" value="KCZ81549.1"/>
    <property type="molecule type" value="Genomic_DNA"/>
</dbReference>
<dbReference type="InterPro" id="IPR006685">
    <property type="entry name" value="MscS_channel_2nd"/>
</dbReference>
<dbReference type="PANTHER" id="PTHR31618">
    <property type="entry name" value="MECHANOSENSITIVE ION CHANNEL PROTEIN 5"/>
    <property type="match status" value="1"/>
</dbReference>
<keyword evidence="4 7" id="KW-1133">Transmembrane helix</keyword>
<comment type="subcellular location">
    <subcellularLocation>
        <location evidence="1">Membrane</location>
        <topology evidence="1">Multi-pass membrane protein</topology>
    </subcellularLocation>
</comment>
<protein>
    <recommendedName>
        <fullName evidence="8">Mechanosensitive ion channel MscS domain-containing protein</fullName>
    </recommendedName>
</protein>
<evidence type="ECO:0000256" key="1">
    <source>
        <dbReference type="ARBA" id="ARBA00004141"/>
    </source>
</evidence>
<dbReference type="OrthoDB" id="544685at2759"/>
<keyword evidence="5 7" id="KW-0472">Membrane</keyword>
<dbReference type="Gene3D" id="2.30.30.60">
    <property type="match status" value="1"/>
</dbReference>